<feature type="domain" description="Prephenate/arogenate dehydrogenase" evidence="2">
    <location>
        <begin position="1"/>
        <end position="278"/>
    </location>
</feature>
<dbReference type="InterPro" id="IPR036291">
    <property type="entry name" value="NAD(P)-bd_dom_sf"/>
</dbReference>
<dbReference type="InterPro" id="IPR046826">
    <property type="entry name" value="PDH_N"/>
</dbReference>
<dbReference type="InterPro" id="IPR005121">
    <property type="entry name" value="Fdx_antiC-bd"/>
</dbReference>
<dbReference type="SUPFAM" id="SSF54991">
    <property type="entry name" value="Anticodon-binding domain of PheRS"/>
    <property type="match status" value="1"/>
</dbReference>
<proteinExistence type="predicted"/>
<dbReference type="InterPro" id="IPR008299">
    <property type="entry name" value="Prep_DH/arog_DH"/>
</dbReference>
<dbReference type="PIRSF" id="PIRSF006549">
    <property type="entry name" value="PDH_arog_dh_reg"/>
    <property type="match status" value="1"/>
</dbReference>
<dbReference type="AlphaFoldDB" id="A0A8B3S0Q0"/>
<dbReference type="InterPro" id="IPR003099">
    <property type="entry name" value="Prephen_DH"/>
</dbReference>
<protein>
    <submittedName>
        <fullName evidence="4">Prephenate dehydrogenase</fullName>
        <ecNumber evidence="4">1.3.1.12</ecNumber>
    </submittedName>
</protein>
<dbReference type="GO" id="GO:0070403">
    <property type="term" value="F:NAD+ binding"/>
    <property type="evidence" value="ECO:0007669"/>
    <property type="project" value="InterPro"/>
</dbReference>
<accession>A0A8B3S0Q0</accession>
<dbReference type="GO" id="GO:0008977">
    <property type="term" value="F:prephenate dehydrogenase (NAD+) activity"/>
    <property type="evidence" value="ECO:0007669"/>
    <property type="project" value="UniProtKB-EC"/>
</dbReference>
<dbReference type="Gene3D" id="3.30.70.380">
    <property type="entry name" value="Ferrodoxin-fold anticodon-binding domain"/>
    <property type="match status" value="1"/>
</dbReference>
<dbReference type="InterPro" id="IPR050812">
    <property type="entry name" value="Preph/Arog_dehydrog"/>
</dbReference>
<name>A0A8B3S0Q0_9EURY</name>
<dbReference type="SMART" id="SM00896">
    <property type="entry name" value="FDX-ACB"/>
    <property type="match status" value="1"/>
</dbReference>
<reference evidence="5" key="1">
    <citation type="submission" date="2019-01" db="EMBL/GenBank/DDBJ databases">
        <title>Anaerobic oxidation of ethane by archaea from a marine hydrocarbon seep.</title>
        <authorList>
            <person name="Musat F."/>
        </authorList>
    </citation>
    <scope>NUCLEOTIDE SEQUENCE [LARGE SCALE GENOMIC DNA]</scope>
</reference>
<comment type="caution">
    <text evidence="4">The sequence shown here is derived from an EMBL/GenBank/DDBJ whole genome shotgun (WGS) entry which is preliminary data.</text>
</comment>
<dbReference type="GO" id="GO:0004665">
    <property type="term" value="F:prephenate dehydrogenase (NADP+) activity"/>
    <property type="evidence" value="ECO:0007669"/>
    <property type="project" value="InterPro"/>
</dbReference>
<dbReference type="InterPro" id="IPR036690">
    <property type="entry name" value="Fdx_antiC-bd_sf"/>
</dbReference>
<dbReference type="SUPFAM" id="SSF48179">
    <property type="entry name" value="6-phosphogluconate dehydrogenase C-terminal domain-like"/>
    <property type="match status" value="1"/>
</dbReference>
<keyword evidence="1 4" id="KW-0560">Oxidoreductase</keyword>
<dbReference type="GO" id="GO:0006571">
    <property type="term" value="P:tyrosine biosynthetic process"/>
    <property type="evidence" value="ECO:0007669"/>
    <property type="project" value="InterPro"/>
</dbReference>
<dbReference type="Proteomes" id="UP000291831">
    <property type="component" value="Unassembled WGS sequence"/>
</dbReference>
<dbReference type="InterPro" id="IPR046825">
    <property type="entry name" value="PDH_C"/>
</dbReference>
<gene>
    <name evidence="4" type="ORF">AEth_01389</name>
</gene>
<dbReference type="NCBIfam" id="NF006411">
    <property type="entry name" value="PRK08655.1-5"/>
    <property type="match status" value="1"/>
</dbReference>
<dbReference type="SUPFAM" id="SSF51735">
    <property type="entry name" value="NAD(P)-binding Rossmann-fold domains"/>
    <property type="match status" value="1"/>
</dbReference>
<dbReference type="InterPro" id="IPR008927">
    <property type="entry name" value="6-PGluconate_DH-like_C_sf"/>
</dbReference>
<dbReference type="PROSITE" id="PS51176">
    <property type="entry name" value="PDH_ADH"/>
    <property type="match status" value="1"/>
</dbReference>
<sequence length="435" mass="49894">MKMLIIGGTGDTGQWFVKFFQSRGFDVHVWGKNHRLDIAKKLNVPFAEDLDETIHTSDVVMISVPINRTEDMIAQTAPKMKSRSLLMDVTSIKMEAVAAMEKYTPEDVEFLGTHPMFGPSISDIRGQTVILTPTARCKHWLPLVKQIYADSGAHIEIITPREHDEIMRVVQGLTHFAYISIGTTLEAINFDVAKSRRFMSPVYEIMLDFVGRILAQNPYLYAMIQTNPQVNDLHDIYITQCKQLSDLIKRGDVEGFVQKMKLAAVHFKNTESAQRRSDKLIHNKIVEYETLIQRTGRHCAVEHLYTNKIHTGTLTGVTPLTITLQKNKKRTTLKIENIKLLRDEEYLQWKKEYMSHVTKDISVYVPEGSNPGTIRQIIQQSFPDIINSAEIIDTYQRQDQDKQGITYRIMMIAENHRQTMQQITELLEGIGCTLR</sequence>
<dbReference type="Pfam" id="PF02153">
    <property type="entry name" value="PDH_N"/>
    <property type="match status" value="1"/>
</dbReference>
<evidence type="ECO:0000256" key="1">
    <source>
        <dbReference type="ARBA" id="ARBA00023002"/>
    </source>
</evidence>
<feature type="domain" description="FDX-ACB" evidence="3">
    <location>
        <begin position="352"/>
        <end position="435"/>
    </location>
</feature>
<dbReference type="Gene3D" id="3.40.50.720">
    <property type="entry name" value="NAD(P)-binding Rossmann-like Domain"/>
    <property type="match status" value="1"/>
</dbReference>
<dbReference type="PANTHER" id="PTHR21363:SF0">
    <property type="entry name" value="PREPHENATE DEHYDROGENASE [NADP(+)]"/>
    <property type="match status" value="1"/>
</dbReference>
<dbReference type="EC" id="1.3.1.12" evidence="4"/>
<evidence type="ECO:0000259" key="2">
    <source>
        <dbReference type="PROSITE" id="PS51176"/>
    </source>
</evidence>
<dbReference type="EMBL" id="RPGO01000030">
    <property type="protein sequence ID" value="RZB29247.1"/>
    <property type="molecule type" value="Genomic_DNA"/>
</dbReference>
<evidence type="ECO:0000259" key="3">
    <source>
        <dbReference type="PROSITE" id="PS51447"/>
    </source>
</evidence>
<evidence type="ECO:0000313" key="5">
    <source>
        <dbReference type="Proteomes" id="UP000291831"/>
    </source>
</evidence>
<organism evidence="4 5">
    <name type="scientific">Candidatus Argoarchaeum ethanivorans</name>
    <dbReference type="NCBI Taxonomy" id="2608793"/>
    <lineage>
        <taxon>Archaea</taxon>
        <taxon>Methanobacteriati</taxon>
        <taxon>Methanobacteriota</taxon>
        <taxon>Stenosarchaea group</taxon>
        <taxon>Methanomicrobia</taxon>
        <taxon>Methanosarcinales</taxon>
        <taxon>Methanosarcinales incertae sedis</taxon>
        <taxon>GOM Arc I cluster</taxon>
        <taxon>Candidatus Argoarchaeum</taxon>
    </lineage>
</organism>
<evidence type="ECO:0000313" key="4">
    <source>
        <dbReference type="EMBL" id="RZB29247.1"/>
    </source>
</evidence>
<dbReference type="PROSITE" id="PS51447">
    <property type="entry name" value="FDX_ACB"/>
    <property type="match status" value="1"/>
</dbReference>
<dbReference type="Gene3D" id="1.10.3660.10">
    <property type="entry name" value="6-phosphogluconate dehydrogenase C-terminal like domain"/>
    <property type="match status" value="1"/>
</dbReference>
<dbReference type="PANTHER" id="PTHR21363">
    <property type="entry name" value="PREPHENATE DEHYDROGENASE"/>
    <property type="match status" value="1"/>
</dbReference>
<dbReference type="Pfam" id="PF20463">
    <property type="entry name" value="PDH_C"/>
    <property type="match status" value="1"/>
</dbReference>